<dbReference type="Gene3D" id="3.10.580.10">
    <property type="entry name" value="CBS-domain"/>
    <property type="match status" value="1"/>
</dbReference>
<feature type="transmembrane region" description="Helical" evidence="9">
    <location>
        <begin position="119"/>
        <end position="141"/>
    </location>
</feature>
<organism evidence="12 13">
    <name type="scientific">Candidatus Scalindua rubra</name>
    <dbReference type="NCBI Taxonomy" id="1872076"/>
    <lineage>
        <taxon>Bacteria</taxon>
        <taxon>Pseudomonadati</taxon>
        <taxon>Planctomycetota</taxon>
        <taxon>Candidatus Brocadiia</taxon>
        <taxon>Candidatus Brocadiales</taxon>
        <taxon>Candidatus Scalinduaceae</taxon>
        <taxon>Candidatus Scalindua</taxon>
    </lineage>
</organism>
<dbReference type="InterPro" id="IPR046342">
    <property type="entry name" value="CBS_dom_sf"/>
</dbReference>
<evidence type="ECO:0000256" key="6">
    <source>
        <dbReference type="ARBA" id="ARBA00023136"/>
    </source>
</evidence>
<sequence length="322" mass="36743">MSEFYLLILFILFSSYFSGIEIAVYCINRVRLQYKVERGIRSARTIRRLLDDPQALISTILIGNNIVNYLASATFTVIVSQYLTQTNPELIATLILAPIMLVFAEVLPKDICQRKADTFLYTASTSVKFFSQLFLPLVYILKGANKIPQLFFKNLRRRARVFTPYRLGFFIREGVEEGIISDYQDMMARNIMELGSIPIKNIMIPVKKATLLSHDVSTEHIRALAKNIRFSRIPVYKGSKSNIIGVINLFDFLSVGTEESKISDFLKDTEYLNTETLIDDALVRMQKEKQRMVIVTGKNNKAVGIVTIKDLVEEIVGELMAW</sequence>
<gene>
    <name evidence="12" type="ORF">SCARUB_01988</name>
</gene>
<evidence type="ECO:0000313" key="13">
    <source>
        <dbReference type="Proteomes" id="UP000094056"/>
    </source>
</evidence>
<accession>A0A1E3XB80</accession>
<protein>
    <submittedName>
        <fullName evidence="12">Uncharacterized protein</fullName>
    </submittedName>
</protein>
<dbReference type="PROSITE" id="PS51846">
    <property type="entry name" value="CNNM"/>
    <property type="match status" value="1"/>
</dbReference>
<evidence type="ECO:0000259" key="11">
    <source>
        <dbReference type="PROSITE" id="PS51846"/>
    </source>
</evidence>
<dbReference type="Pfam" id="PF00571">
    <property type="entry name" value="CBS"/>
    <property type="match status" value="1"/>
</dbReference>
<evidence type="ECO:0000313" key="12">
    <source>
        <dbReference type="EMBL" id="ODS32882.1"/>
    </source>
</evidence>
<evidence type="ECO:0000256" key="4">
    <source>
        <dbReference type="ARBA" id="ARBA00022989"/>
    </source>
</evidence>
<dbReference type="CDD" id="cd04590">
    <property type="entry name" value="CBS_pair_CorC_HlyC_assoc"/>
    <property type="match status" value="1"/>
</dbReference>
<keyword evidence="2 8" id="KW-0812">Transmembrane</keyword>
<keyword evidence="4 8" id="KW-1133">Transmembrane helix</keyword>
<dbReference type="PANTHER" id="PTHR22777:SF17">
    <property type="entry name" value="UPF0053 PROTEIN SLL0260"/>
    <property type="match status" value="1"/>
</dbReference>
<evidence type="ECO:0000256" key="8">
    <source>
        <dbReference type="PROSITE-ProRule" id="PRU01193"/>
    </source>
</evidence>
<name>A0A1E3XB80_9BACT</name>
<dbReference type="PROSITE" id="PS51371">
    <property type="entry name" value="CBS"/>
    <property type="match status" value="1"/>
</dbReference>
<keyword evidence="6 8" id="KW-0472">Membrane</keyword>
<feature type="domain" description="CNNM transmembrane" evidence="11">
    <location>
        <begin position="1"/>
        <end position="184"/>
    </location>
</feature>
<reference evidence="12 13" key="1">
    <citation type="submission" date="2016-07" db="EMBL/GenBank/DDBJ databases">
        <title>Draft genome of Scalindua rubra, obtained from a brine-seawater interface in the Red Sea, sheds light on salt adaptation in anammox bacteria.</title>
        <authorList>
            <person name="Speth D.R."/>
            <person name="Lagkouvardos I."/>
            <person name="Wang Y."/>
            <person name="Qian P.-Y."/>
            <person name="Dutilh B.E."/>
            <person name="Jetten M.S."/>
        </authorList>
    </citation>
    <scope>NUCLEOTIDE SEQUENCE [LARGE SCALE GENOMIC DNA]</scope>
    <source>
        <strain evidence="12">BSI-1</strain>
    </source>
</reference>
<feature type="transmembrane region" description="Helical" evidence="9">
    <location>
        <begin position="66"/>
        <end position="84"/>
    </location>
</feature>
<dbReference type="InterPro" id="IPR044751">
    <property type="entry name" value="Ion_transp-like_CBS"/>
</dbReference>
<evidence type="ECO:0000256" key="1">
    <source>
        <dbReference type="ARBA" id="ARBA00004141"/>
    </source>
</evidence>
<evidence type="ECO:0000256" key="5">
    <source>
        <dbReference type="ARBA" id="ARBA00023122"/>
    </source>
</evidence>
<proteinExistence type="predicted"/>
<dbReference type="Proteomes" id="UP000094056">
    <property type="component" value="Unassembled WGS sequence"/>
</dbReference>
<feature type="transmembrane region" description="Helical" evidence="9">
    <location>
        <begin position="6"/>
        <end position="28"/>
    </location>
</feature>
<dbReference type="InterPro" id="IPR002550">
    <property type="entry name" value="CNNM"/>
</dbReference>
<dbReference type="GO" id="GO:0005886">
    <property type="term" value="C:plasma membrane"/>
    <property type="evidence" value="ECO:0007669"/>
    <property type="project" value="TreeGrafter"/>
</dbReference>
<evidence type="ECO:0000256" key="7">
    <source>
        <dbReference type="PROSITE-ProRule" id="PRU00703"/>
    </source>
</evidence>
<comment type="caution">
    <text evidence="12">The sequence shown here is derived from an EMBL/GenBank/DDBJ whole genome shotgun (WGS) entry which is preliminary data.</text>
</comment>
<feature type="transmembrane region" description="Helical" evidence="9">
    <location>
        <begin position="90"/>
        <end position="107"/>
    </location>
</feature>
<feature type="domain" description="CBS" evidence="10">
    <location>
        <begin position="265"/>
        <end position="321"/>
    </location>
</feature>
<dbReference type="SUPFAM" id="SSF54631">
    <property type="entry name" value="CBS-domain pair"/>
    <property type="match status" value="1"/>
</dbReference>
<keyword evidence="5 7" id="KW-0129">CBS domain</keyword>
<evidence type="ECO:0000259" key="10">
    <source>
        <dbReference type="PROSITE" id="PS51371"/>
    </source>
</evidence>
<dbReference type="PANTHER" id="PTHR22777">
    <property type="entry name" value="HEMOLYSIN-RELATED"/>
    <property type="match status" value="1"/>
</dbReference>
<keyword evidence="3" id="KW-0677">Repeat</keyword>
<dbReference type="Pfam" id="PF01595">
    <property type="entry name" value="CNNM"/>
    <property type="match status" value="1"/>
</dbReference>
<comment type="subcellular location">
    <subcellularLocation>
        <location evidence="1">Membrane</location>
        <topology evidence="1">Multi-pass membrane protein</topology>
    </subcellularLocation>
</comment>
<evidence type="ECO:0000256" key="2">
    <source>
        <dbReference type="ARBA" id="ARBA00022692"/>
    </source>
</evidence>
<evidence type="ECO:0000256" key="9">
    <source>
        <dbReference type="SAM" id="Phobius"/>
    </source>
</evidence>
<dbReference type="AlphaFoldDB" id="A0A1E3XB80"/>
<dbReference type="EMBL" id="MAYW01000045">
    <property type="protein sequence ID" value="ODS32882.1"/>
    <property type="molecule type" value="Genomic_DNA"/>
</dbReference>
<evidence type="ECO:0000256" key="3">
    <source>
        <dbReference type="ARBA" id="ARBA00022737"/>
    </source>
</evidence>
<dbReference type="InterPro" id="IPR000644">
    <property type="entry name" value="CBS_dom"/>
</dbReference>